<gene>
    <name evidence="1" type="ORF">GLOTRDRAFT_112775</name>
</gene>
<dbReference type="KEGG" id="gtr:GLOTRDRAFT_112775"/>
<dbReference type="AlphaFoldDB" id="S7PQN0"/>
<dbReference type="GeneID" id="19299613"/>
<sequence length="147" mass="16339">MLPLEVARAGCRWGWGVRCAMTRLFAAGRLDSSVKRLPDGTDGVLGSRVSRVLWDFSLNNSARNGAAEGDVQDICRNGHTLTLGQAAGAKGGTYPGGFNWKGTAGHDLRETRRDLWHVALWHCTWRANTRRLDGVSIRSIQRDEWYD</sequence>
<proteinExistence type="predicted"/>
<organism evidence="1 2">
    <name type="scientific">Gloeophyllum trabeum (strain ATCC 11539 / FP-39264 / Madison 617)</name>
    <name type="common">Brown rot fungus</name>
    <dbReference type="NCBI Taxonomy" id="670483"/>
    <lineage>
        <taxon>Eukaryota</taxon>
        <taxon>Fungi</taxon>
        <taxon>Dikarya</taxon>
        <taxon>Basidiomycota</taxon>
        <taxon>Agaricomycotina</taxon>
        <taxon>Agaricomycetes</taxon>
        <taxon>Gloeophyllales</taxon>
        <taxon>Gloeophyllaceae</taxon>
        <taxon>Gloeophyllum</taxon>
    </lineage>
</organism>
<name>S7PQN0_GLOTA</name>
<protein>
    <submittedName>
        <fullName evidence="1">Uncharacterized protein</fullName>
    </submittedName>
</protein>
<accession>S7PQN0</accession>
<dbReference type="EMBL" id="KB469643">
    <property type="protein sequence ID" value="EPQ49773.1"/>
    <property type="molecule type" value="Genomic_DNA"/>
</dbReference>
<dbReference type="HOGENOM" id="CLU_1772492_0_0_1"/>
<dbReference type="RefSeq" id="XP_007871771.1">
    <property type="nucleotide sequence ID" value="XM_007873580.1"/>
</dbReference>
<feature type="non-terminal residue" evidence="1">
    <location>
        <position position="147"/>
    </location>
</feature>
<evidence type="ECO:0000313" key="2">
    <source>
        <dbReference type="Proteomes" id="UP000030669"/>
    </source>
</evidence>
<keyword evidence="2" id="KW-1185">Reference proteome</keyword>
<evidence type="ECO:0000313" key="1">
    <source>
        <dbReference type="EMBL" id="EPQ49773.1"/>
    </source>
</evidence>
<dbReference type="Proteomes" id="UP000030669">
    <property type="component" value="Unassembled WGS sequence"/>
</dbReference>
<reference evidence="1 2" key="1">
    <citation type="journal article" date="2012" name="Science">
        <title>The Paleozoic origin of enzymatic lignin decomposition reconstructed from 31 fungal genomes.</title>
        <authorList>
            <person name="Floudas D."/>
            <person name="Binder M."/>
            <person name="Riley R."/>
            <person name="Barry K."/>
            <person name="Blanchette R.A."/>
            <person name="Henrissat B."/>
            <person name="Martinez A.T."/>
            <person name="Otillar R."/>
            <person name="Spatafora J.W."/>
            <person name="Yadav J.S."/>
            <person name="Aerts A."/>
            <person name="Benoit I."/>
            <person name="Boyd A."/>
            <person name="Carlson A."/>
            <person name="Copeland A."/>
            <person name="Coutinho P.M."/>
            <person name="de Vries R.P."/>
            <person name="Ferreira P."/>
            <person name="Findley K."/>
            <person name="Foster B."/>
            <person name="Gaskell J."/>
            <person name="Glotzer D."/>
            <person name="Gorecki P."/>
            <person name="Heitman J."/>
            <person name="Hesse C."/>
            <person name="Hori C."/>
            <person name="Igarashi K."/>
            <person name="Jurgens J.A."/>
            <person name="Kallen N."/>
            <person name="Kersten P."/>
            <person name="Kohler A."/>
            <person name="Kuees U."/>
            <person name="Kumar T.K.A."/>
            <person name="Kuo A."/>
            <person name="LaButti K."/>
            <person name="Larrondo L.F."/>
            <person name="Lindquist E."/>
            <person name="Ling A."/>
            <person name="Lombard V."/>
            <person name="Lucas S."/>
            <person name="Lundell T."/>
            <person name="Martin R."/>
            <person name="McLaughlin D.J."/>
            <person name="Morgenstern I."/>
            <person name="Morin E."/>
            <person name="Murat C."/>
            <person name="Nagy L.G."/>
            <person name="Nolan M."/>
            <person name="Ohm R.A."/>
            <person name="Patyshakuliyeva A."/>
            <person name="Rokas A."/>
            <person name="Ruiz-Duenas F.J."/>
            <person name="Sabat G."/>
            <person name="Salamov A."/>
            <person name="Samejima M."/>
            <person name="Schmutz J."/>
            <person name="Slot J.C."/>
            <person name="St John F."/>
            <person name="Stenlid J."/>
            <person name="Sun H."/>
            <person name="Sun S."/>
            <person name="Syed K."/>
            <person name="Tsang A."/>
            <person name="Wiebenga A."/>
            <person name="Young D."/>
            <person name="Pisabarro A."/>
            <person name="Eastwood D.C."/>
            <person name="Martin F."/>
            <person name="Cullen D."/>
            <person name="Grigoriev I.V."/>
            <person name="Hibbett D.S."/>
        </authorList>
    </citation>
    <scope>NUCLEOTIDE SEQUENCE [LARGE SCALE GENOMIC DNA]</scope>
    <source>
        <strain evidence="1 2">ATCC 11539</strain>
    </source>
</reference>